<evidence type="ECO:0000313" key="5">
    <source>
        <dbReference type="EMBL" id="MDQ0111262.1"/>
    </source>
</evidence>
<accession>A0ABT9TV63</accession>
<organism evidence="5 6">
    <name type="scientific">Paenibacillus harenae</name>
    <dbReference type="NCBI Taxonomy" id="306543"/>
    <lineage>
        <taxon>Bacteria</taxon>
        <taxon>Bacillati</taxon>
        <taxon>Bacillota</taxon>
        <taxon>Bacilli</taxon>
        <taxon>Bacillales</taxon>
        <taxon>Paenibacillaceae</taxon>
        <taxon>Paenibacillus</taxon>
    </lineage>
</organism>
<reference evidence="5 6" key="1">
    <citation type="submission" date="2023-07" db="EMBL/GenBank/DDBJ databases">
        <title>Sorghum-associated microbial communities from plants grown in Nebraska, USA.</title>
        <authorList>
            <person name="Schachtman D."/>
        </authorList>
    </citation>
    <scope>NUCLEOTIDE SEQUENCE [LARGE SCALE GENOMIC DNA]</scope>
    <source>
        <strain evidence="5 6">CC482</strain>
    </source>
</reference>
<comment type="caution">
    <text evidence="5">The sequence shown here is derived from an EMBL/GenBank/DDBJ whole genome shotgun (WGS) entry which is preliminary data.</text>
</comment>
<dbReference type="InterPro" id="IPR048447">
    <property type="entry name" value="DUF1980_C"/>
</dbReference>
<gene>
    <name evidence="5" type="ORF">J2T15_000695</name>
</gene>
<dbReference type="PANTHER" id="PTHR40047:SF1">
    <property type="entry name" value="UPF0703 PROTEIN YCGQ"/>
    <property type="match status" value="1"/>
</dbReference>
<feature type="domain" description="DUF1980" evidence="4">
    <location>
        <begin position="171"/>
        <end position="310"/>
    </location>
</feature>
<keyword evidence="6" id="KW-1185">Reference proteome</keyword>
<evidence type="ECO:0000259" key="4">
    <source>
        <dbReference type="Pfam" id="PF21537"/>
    </source>
</evidence>
<feature type="transmembrane region" description="Helical" evidence="2">
    <location>
        <begin position="113"/>
        <end position="134"/>
    </location>
</feature>
<evidence type="ECO:0000256" key="1">
    <source>
        <dbReference type="SAM" id="MobiDB-lite"/>
    </source>
</evidence>
<name>A0ABT9TV63_PAEHA</name>
<dbReference type="Proteomes" id="UP001229346">
    <property type="component" value="Unassembled WGS sequence"/>
</dbReference>
<feature type="domain" description="DUF1980" evidence="3">
    <location>
        <begin position="2"/>
        <end position="144"/>
    </location>
</feature>
<keyword evidence="2" id="KW-1133">Transmembrane helix</keyword>
<dbReference type="NCBIfam" id="TIGR03943">
    <property type="entry name" value="TIGR03943 family putative permease subunit"/>
    <property type="match status" value="1"/>
</dbReference>
<dbReference type="Pfam" id="PF21537">
    <property type="entry name" value="DUF1980_C"/>
    <property type="match status" value="1"/>
</dbReference>
<evidence type="ECO:0000256" key="2">
    <source>
        <dbReference type="SAM" id="Phobius"/>
    </source>
</evidence>
<proteinExistence type="predicted"/>
<sequence length="311" mass="35787">MVRFFILIGFAFMFFMLHYTGDINKYINMKYAYLSISAVVIMGFLGVVEFVRFSRKQAAEEKQAALAEEHQSAHDQHDHSDCDSCHANEHNHEHHHDHDHGHSHEEPNKLKRYLGYAVLFVPIFTGLFFPAYALDSSFVKAKGFSFPTFEQNAEQNPGNHQFLKPDSSIFYNKDDYKEVAQRELEEFVNQPVIKLTEADYLKGMEAIYNDPAAFMNKTIAFDGFAYKGTQVDGGHYFVFRFGFIHCVADSGVFGMLADFPKGTQLADDDWVHVSGKLTWELYQPFKQTIPVLKVTEWSKIDAPKDPYVYRS</sequence>
<protein>
    <submittedName>
        <fullName evidence="5">Membrane protein</fullName>
    </submittedName>
</protein>
<dbReference type="Pfam" id="PF09323">
    <property type="entry name" value="DUF1980"/>
    <property type="match status" value="1"/>
</dbReference>
<feature type="region of interest" description="Disordered" evidence="1">
    <location>
        <begin position="64"/>
        <end position="106"/>
    </location>
</feature>
<keyword evidence="2" id="KW-0472">Membrane</keyword>
<evidence type="ECO:0000259" key="3">
    <source>
        <dbReference type="Pfam" id="PF09323"/>
    </source>
</evidence>
<dbReference type="InterPro" id="IPR015402">
    <property type="entry name" value="DUF1980"/>
</dbReference>
<dbReference type="InterPro" id="IPR052955">
    <property type="entry name" value="UPF0703_membrane_permease"/>
</dbReference>
<keyword evidence="2" id="KW-0812">Transmembrane</keyword>
<evidence type="ECO:0000313" key="6">
    <source>
        <dbReference type="Proteomes" id="UP001229346"/>
    </source>
</evidence>
<feature type="transmembrane region" description="Helical" evidence="2">
    <location>
        <begin position="30"/>
        <end position="51"/>
    </location>
</feature>
<dbReference type="EMBL" id="JAUSSU010000002">
    <property type="protein sequence ID" value="MDQ0111262.1"/>
    <property type="molecule type" value="Genomic_DNA"/>
</dbReference>
<dbReference type="PANTHER" id="PTHR40047">
    <property type="entry name" value="UPF0703 PROTEIN YCGQ"/>
    <property type="match status" value="1"/>
</dbReference>
<dbReference type="RefSeq" id="WP_307201103.1">
    <property type="nucleotide sequence ID" value="NZ_JAUSSU010000002.1"/>
</dbReference>
<dbReference type="InterPro" id="IPR048493">
    <property type="entry name" value="DUF1980_N"/>
</dbReference>